<proteinExistence type="inferred from homology"/>
<evidence type="ECO:0000256" key="1">
    <source>
        <dbReference type="ARBA" id="ARBA00008645"/>
    </source>
</evidence>
<dbReference type="EMBL" id="LT598447">
    <property type="protein sequence ID" value="SCV05204.1"/>
    <property type="molecule type" value="Genomic_DNA"/>
</dbReference>
<dbReference type="OrthoDB" id="8119704at2759"/>
<feature type="domain" description="AB hydrolase-1" evidence="3">
    <location>
        <begin position="34"/>
        <end position="297"/>
    </location>
</feature>
<protein>
    <submittedName>
        <fullName evidence="4">LANO_0H02344g1_1</fullName>
    </submittedName>
</protein>
<accession>A0A1G4KKV6</accession>
<dbReference type="InterPro" id="IPR029058">
    <property type="entry name" value="AB_hydrolase_fold"/>
</dbReference>
<evidence type="ECO:0000259" key="3">
    <source>
        <dbReference type="Pfam" id="PF00561"/>
    </source>
</evidence>
<dbReference type="GO" id="GO:0052689">
    <property type="term" value="F:carboxylic ester hydrolase activity"/>
    <property type="evidence" value="ECO:0007669"/>
    <property type="project" value="TreeGrafter"/>
</dbReference>
<keyword evidence="2" id="KW-0378">Hydrolase</keyword>
<dbReference type="SUPFAM" id="SSF53474">
    <property type="entry name" value="alpha/beta-Hydrolases"/>
    <property type="match status" value="1"/>
</dbReference>
<dbReference type="Proteomes" id="UP000189911">
    <property type="component" value="Chromosome H"/>
</dbReference>
<organism evidence="4 5">
    <name type="scientific">Lachancea nothofagi CBS 11611</name>
    <dbReference type="NCBI Taxonomy" id="1266666"/>
    <lineage>
        <taxon>Eukaryota</taxon>
        <taxon>Fungi</taxon>
        <taxon>Dikarya</taxon>
        <taxon>Ascomycota</taxon>
        <taxon>Saccharomycotina</taxon>
        <taxon>Saccharomycetes</taxon>
        <taxon>Saccharomycetales</taxon>
        <taxon>Saccharomycetaceae</taxon>
        <taxon>Lachancea</taxon>
    </lineage>
</organism>
<name>A0A1G4KKV6_9SACH</name>
<evidence type="ECO:0000256" key="2">
    <source>
        <dbReference type="ARBA" id="ARBA00022801"/>
    </source>
</evidence>
<reference evidence="5" key="1">
    <citation type="submission" date="2016-03" db="EMBL/GenBank/DDBJ databases">
        <authorList>
            <person name="Devillers Hugo."/>
        </authorList>
    </citation>
    <scope>NUCLEOTIDE SEQUENCE [LARGE SCALE GENOMIC DNA]</scope>
</reference>
<comment type="similarity">
    <text evidence="1">Belongs to the AB hydrolase superfamily.</text>
</comment>
<dbReference type="Gene3D" id="3.40.50.1820">
    <property type="entry name" value="alpha/beta hydrolase"/>
    <property type="match status" value="1"/>
</dbReference>
<keyword evidence="5" id="KW-1185">Reference proteome</keyword>
<dbReference type="PANTHER" id="PTHR46118:SF4">
    <property type="entry name" value="PROTEIN ABHD11"/>
    <property type="match status" value="1"/>
</dbReference>
<dbReference type="InterPro" id="IPR000073">
    <property type="entry name" value="AB_hydrolase_1"/>
</dbReference>
<dbReference type="PANTHER" id="PTHR46118">
    <property type="entry name" value="PROTEIN ABHD11"/>
    <property type="match status" value="1"/>
</dbReference>
<evidence type="ECO:0000313" key="5">
    <source>
        <dbReference type="Proteomes" id="UP000189911"/>
    </source>
</evidence>
<evidence type="ECO:0000313" key="4">
    <source>
        <dbReference type="EMBL" id="SCV05204.1"/>
    </source>
</evidence>
<sequence>MKPTILLDSKLPYKNVVDLAYRHIKSKSVNSNNPAVVNLHGLFGSGRMFGAIAKRLANDLNTDVYNVDIRNHGNSPIAKPYDYLTLTNDVIHLLRNQIGHERPISIIGFSMGGKIGLLSSLSRRLNVVKCISIDMPPYETLKLGKDITENYDTIVKLCRREIKVQKGHKGWKDQIIKTFQNLPVNKRPGAALYFSEGFLEVKDNMKPFDSSADADPYVNYKVPLLEMPDLLDNIKTGLNVNDLDPLAFKKKAAARVLFMRGLSSPLISDNYDMLCTHFPNCRVQEFDTGHAIMIESPTEFYQSCVKHLAND</sequence>
<dbReference type="Pfam" id="PF00561">
    <property type="entry name" value="Abhydrolase_1"/>
    <property type="match status" value="1"/>
</dbReference>
<dbReference type="AlphaFoldDB" id="A0A1G4KKV6"/>
<dbReference type="GO" id="GO:0005739">
    <property type="term" value="C:mitochondrion"/>
    <property type="evidence" value="ECO:0007669"/>
    <property type="project" value="TreeGrafter"/>
</dbReference>
<gene>
    <name evidence="4" type="ORF">LANO_0H02344G</name>
</gene>